<evidence type="ECO:0000313" key="2">
    <source>
        <dbReference type="EMBL" id="POM64488.1"/>
    </source>
</evidence>
<sequence>MHIKYPENLSVNDQNVSTRELFSYADGLDKVLMILGTIVLFGLSDDTVSIEEGAGDIALKIVYLVVAIFLMGPFK</sequence>
<dbReference type="OrthoDB" id="6500128at2759"/>
<keyword evidence="1" id="KW-0472">Membrane</keyword>
<protein>
    <submittedName>
        <fullName evidence="2">ATP-binding cassette (ABC) Superfamily</fullName>
    </submittedName>
</protein>
<keyword evidence="2" id="KW-0067">ATP-binding</keyword>
<dbReference type="Proteomes" id="UP000237271">
    <property type="component" value="Unassembled WGS sequence"/>
</dbReference>
<dbReference type="EMBL" id="NCKW01011093">
    <property type="protein sequence ID" value="POM64488.1"/>
    <property type="molecule type" value="Genomic_DNA"/>
</dbReference>
<proteinExistence type="predicted"/>
<evidence type="ECO:0000256" key="1">
    <source>
        <dbReference type="SAM" id="Phobius"/>
    </source>
</evidence>
<keyword evidence="3" id="KW-1185">Reference proteome</keyword>
<keyword evidence="2" id="KW-0547">Nucleotide-binding</keyword>
<evidence type="ECO:0000313" key="3">
    <source>
        <dbReference type="Proteomes" id="UP000237271"/>
    </source>
</evidence>
<keyword evidence="1" id="KW-0812">Transmembrane</keyword>
<keyword evidence="1" id="KW-1133">Transmembrane helix</keyword>
<comment type="caution">
    <text evidence="2">The sequence shown here is derived from an EMBL/GenBank/DDBJ whole genome shotgun (WGS) entry which is preliminary data.</text>
</comment>
<organism evidence="2 3">
    <name type="scientific">Phytophthora palmivora</name>
    <dbReference type="NCBI Taxonomy" id="4796"/>
    <lineage>
        <taxon>Eukaryota</taxon>
        <taxon>Sar</taxon>
        <taxon>Stramenopiles</taxon>
        <taxon>Oomycota</taxon>
        <taxon>Peronosporomycetes</taxon>
        <taxon>Peronosporales</taxon>
        <taxon>Peronosporaceae</taxon>
        <taxon>Phytophthora</taxon>
    </lineage>
</organism>
<accession>A0A2P4XG11</accession>
<gene>
    <name evidence="2" type="ORF">PHPALM_19972</name>
</gene>
<feature type="transmembrane region" description="Helical" evidence="1">
    <location>
        <begin position="21"/>
        <end position="42"/>
    </location>
</feature>
<name>A0A2P4XG11_9STRA</name>
<reference evidence="2 3" key="1">
    <citation type="journal article" date="2017" name="Genome Biol. Evol.">
        <title>Phytophthora megakarya and P. palmivora, closely related causal agents of cacao black pod rot, underwent increases in genome sizes and gene numbers by different mechanisms.</title>
        <authorList>
            <person name="Ali S.S."/>
            <person name="Shao J."/>
            <person name="Lary D.J."/>
            <person name="Kronmiller B."/>
            <person name="Shen D."/>
            <person name="Strem M.D."/>
            <person name="Amoako-Attah I."/>
            <person name="Akrofi A.Y."/>
            <person name="Begoude B.A."/>
            <person name="Ten Hoopen G.M."/>
            <person name="Coulibaly K."/>
            <person name="Kebe B.I."/>
            <person name="Melnick R.L."/>
            <person name="Guiltinan M.J."/>
            <person name="Tyler B.M."/>
            <person name="Meinhardt L.W."/>
            <person name="Bailey B.A."/>
        </authorList>
    </citation>
    <scope>NUCLEOTIDE SEQUENCE [LARGE SCALE GENOMIC DNA]</scope>
    <source>
        <strain evidence="3">sbr112.9</strain>
    </source>
</reference>
<dbReference type="GO" id="GO:0005524">
    <property type="term" value="F:ATP binding"/>
    <property type="evidence" value="ECO:0007669"/>
    <property type="project" value="UniProtKB-KW"/>
</dbReference>
<dbReference type="AlphaFoldDB" id="A0A2P4XG11"/>
<feature type="transmembrane region" description="Helical" evidence="1">
    <location>
        <begin position="57"/>
        <end position="74"/>
    </location>
</feature>